<dbReference type="EMBL" id="BPLQ01008434">
    <property type="protein sequence ID" value="GIY37309.1"/>
    <property type="molecule type" value="Genomic_DNA"/>
</dbReference>
<dbReference type="Proteomes" id="UP001054837">
    <property type="component" value="Unassembled WGS sequence"/>
</dbReference>
<keyword evidence="2" id="KW-0548">Nucleotidyltransferase</keyword>
<dbReference type="AlphaFoldDB" id="A0AAV4STF1"/>
<keyword evidence="1" id="KW-0472">Membrane</keyword>
<sequence>MGDYRCGFRKGRSTVDQIFTLRQILEKCREYGMETHHLFIDFCAAYDSIDQLVKQALADFAVPQKLINSLKLIFTNALILTYVYIVNCPGLLRLLMVLGEGMVLHAFYLQ</sequence>
<accession>A0AAV4STF1</accession>
<comment type="caution">
    <text evidence="2">The sequence shown here is derived from an EMBL/GenBank/DDBJ whole genome shotgun (WGS) entry which is preliminary data.</text>
</comment>
<keyword evidence="3" id="KW-1185">Reference proteome</keyword>
<gene>
    <name evidence="2" type="primary">C0J52_06794</name>
    <name evidence="2" type="ORF">CDAR_261571</name>
</gene>
<dbReference type="GO" id="GO:0003964">
    <property type="term" value="F:RNA-directed DNA polymerase activity"/>
    <property type="evidence" value="ECO:0007669"/>
    <property type="project" value="UniProtKB-KW"/>
</dbReference>
<organism evidence="2 3">
    <name type="scientific">Caerostris darwini</name>
    <dbReference type="NCBI Taxonomy" id="1538125"/>
    <lineage>
        <taxon>Eukaryota</taxon>
        <taxon>Metazoa</taxon>
        <taxon>Ecdysozoa</taxon>
        <taxon>Arthropoda</taxon>
        <taxon>Chelicerata</taxon>
        <taxon>Arachnida</taxon>
        <taxon>Araneae</taxon>
        <taxon>Araneomorphae</taxon>
        <taxon>Entelegynae</taxon>
        <taxon>Araneoidea</taxon>
        <taxon>Araneidae</taxon>
        <taxon>Caerostris</taxon>
    </lineage>
</organism>
<protein>
    <submittedName>
        <fullName evidence="2">Reverse transcriptase domain-containing protein</fullName>
    </submittedName>
</protein>
<name>A0AAV4STF1_9ARAC</name>
<keyword evidence="1" id="KW-0812">Transmembrane</keyword>
<feature type="transmembrane region" description="Helical" evidence="1">
    <location>
        <begin position="66"/>
        <end position="85"/>
    </location>
</feature>
<evidence type="ECO:0000256" key="1">
    <source>
        <dbReference type="SAM" id="Phobius"/>
    </source>
</evidence>
<keyword evidence="1" id="KW-1133">Transmembrane helix</keyword>
<keyword evidence="2" id="KW-0695">RNA-directed DNA polymerase</keyword>
<evidence type="ECO:0000313" key="3">
    <source>
        <dbReference type="Proteomes" id="UP001054837"/>
    </source>
</evidence>
<proteinExistence type="predicted"/>
<reference evidence="2 3" key="1">
    <citation type="submission" date="2021-06" db="EMBL/GenBank/DDBJ databases">
        <title>Caerostris darwini draft genome.</title>
        <authorList>
            <person name="Kono N."/>
            <person name="Arakawa K."/>
        </authorList>
    </citation>
    <scope>NUCLEOTIDE SEQUENCE [LARGE SCALE GENOMIC DNA]</scope>
</reference>
<keyword evidence="2" id="KW-0808">Transferase</keyword>
<evidence type="ECO:0000313" key="2">
    <source>
        <dbReference type="EMBL" id="GIY37309.1"/>
    </source>
</evidence>